<feature type="region of interest" description="Disordered" evidence="1">
    <location>
        <begin position="1"/>
        <end position="38"/>
    </location>
</feature>
<keyword evidence="3" id="KW-1185">Reference proteome</keyword>
<accession>A0A1I4GS91</accession>
<dbReference type="PIRSF" id="PIRSF028743">
    <property type="entry name" value="GvpO_protein"/>
    <property type="match status" value="1"/>
</dbReference>
<evidence type="ECO:0000313" key="2">
    <source>
        <dbReference type="EMBL" id="SFL32207.1"/>
    </source>
</evidence>
<dbReference type="InterPro" id="IPR008634">
    <property type="entry name" value="Gas-vesicle_GvpO"/>
</dbReference>
<organism evidence="2 3">
    <name type="scientific">Geodermatophilus ruber</name>
    <dbReference type="NCBI Taxonomy" id="504800"/>
    <lineage>
        <taxon>Bacteria</taxon>
        <taxon>Bacillati</taxon>
        <taxon>Actinomycetota</taxon>
        <taxon>Actinomycetes</taxon>
        <taxon>Geodermatophilales</taxon>
        <taxon>Geodermatophilaceae</taxon>
        <taxon>Geodermatophilus</taxon>
    </lineage>
</organism>
<gene>
    <name evidence="2" type="ORF">SAMN04488085_109129</name>
</gene>
<dbReference type="Proteomes" id="UP000199152">
    <property type="component" value="Unassembled WGS sequence"/>
</dbReference>
<proteinExistence type="predicted"/>
<evidence type="ECO:0000256" key="1">
    <source>
        <dbReference type="SAM" id="MobiDB-lite"/>
    </source>
</evidence>
<reference evidence="2 3" key="1">
    <citation type="submission" date="2016-10" db="EMBL/GenBank/DDBJ databases">
        <authorList>
            <person name="de Groot N.N."/>
        </authorList>
    </citation>
    <scope>NUCLEOTIDE SEQUENCE [LARGE SCALE GENOMIC DNA]</scope>
    <source>
        <strain evidence="2 3">DSM 45317</strain>
    </source>
</reference>
<dbReference type="STRING" id="504800.SAMN04488085_109129"/>
<sequence length="126" mass="13993">MQQAVTVPSAREGPEIGRRMNAAEDDQPVECPVGDADGHRRRLPLTEIVRRAASQFAELVGREPEGVSGVRRSEDGWSALIDVVELDRIPASTSVMATFRVDLDEHGDLVSYERLRRYHRGATDPL</sequence>
<dbReference type="InParanoid" id="A0A1I4GS91"/>
<dbReference type="EMBL" id="FOSW01000009">
    <property type="protein sequence ID" value="SFL32207.1"/>
    <property type="molecule type" value="Genomic_DNA"/>
</dbReference>
<dbReference type="GO" id="GO:0031412">
    <property type="term" value="P:gas vesicle organization"/>
    <property type="evidence" value="ECO:0007669"/>
    <property type="project" value="InterPro"/>
</dbReference>
<evidence type="ECO:0000313" key="3">
    <source>
        <dbReference type="Proteomes" id="UP000199152"/>
    </source>
</evidence>
<name>A0A1I4GS91_9ACTN</name>
<dbReference type="AlphaFoldDB" id="A0A1I4GS91"/>
<dbReference type="Pfam" id="PF05800">
    <property type="entry name" value="GvpO"/>
    <property type="match status" value="1"/>
</dbReference>
<feature type="compositionally biased region" description="Basic and acidic residues" evidence="1">
    <location>
        <begin position="12"/>
        <end position="22"/>
    </location>
</feature>
<protein>
    <submittedName>
        <fullName evidence="2">Gas vesicle synthesis protein GvpO</fullName>
    </submittedName>
</protein>